<dbReference type="InterPro" id="IPR025273">
    <property type="entry name" value="DUF4064"/>
</dbReference>
<dbReference type="Pfam" id="PF13273">
    <property type="entry name" value="DUF4064"/>
    <property type="match status" value="1"/>
</dbReference>
<feature type="domain" description="DUF4064" evidence="2">
    <location>
        <begin position="2"/>
        <end position="109"/>
    </location>
</feature>
<dbReference type="Proteomes" id="UP000298347">
    <property type="component" value="Unassembled WGS sequence"/>
</dbReference>
<protein>
    <submittedName>
        <fullName evidence="3">DUF4064 domain-containing protein</fullName>
    </submittedName>
</protein>
<evidence type="ECO:0000313" key="4">
    <source>
        <dbReference type="Proteomes" id="UP000298347"/>
    </source>
</evidence>
<dbReference type="EMBL" id="SRJD01000020">
    <property type="protein sequence ID" value="TGA96739.1"/>
    <property type="molecule type" value="Genomic_DNA"/>
</dbReference>
<evidence type="ECO:0000256" key="1">
    <source>
        <dbReference type="SAM" id="Phobius"/>
    </source>
</evidence>
<feature type="transmembrane region" description="Helical" evidence="1">
    <location>
        <begin position="61"/>
        <end position="89"/>
    </location>
</feature>
<feature type="transmembrane region" description="Helical" evidence="1">
    <location>
        <begin position="98"/>
        <end position="123"/>
    </location>
</feature>
<reference evidence="3 4" key="1">
    <citation type="journal article" date="2015" name="Int. J. Syst. Evol. Microbiol.">
        <title>Sporolactobacillus shoreae sp. nov. and Sporolactobacillus spathodeae sp. nov., two spore-forming lactic acid bacteria isolated from tree barks in Thailand.</title>
        <authorList>
            <person name="Thamacharoensuk T."/>
            <person name="Kitahara M."/>
            <person name="Ohkuma M."/>
            <person name="Thongchul N."/>
            <person name="Tanasupawat S."/>
        </authorList>
    </citation>
    <scope>NUCLEOTIDE SEQUENCE [LARGE SCALE GENOMIC DNA]</scope>
    <source>
        <strain evidence="3 4">BK92</strain>
    </source>
</reference>
<comment type="caution">
    <text evidence="3">The sequence shown here is derived from an EMBL/GenBank/DDBJ whole genome shotgun (WGS) entry which is preliminary data.</text>
</comment>
<keyword evidence="1" id="KW-0812">Transmembrane</keyword>
<accession>A0A4Z0GJ09</accession>
<evidence type="ECO:0000313" key="3">
    <source>
        <dbReference type="EMBL" id="TGA96739.1"/>
    </source>
</evidence>
<sequence length="134" mass="14170">MKRTAEITLSIIGGALSLLALISGIRILSIDTNALRVQLMASATNSNQNITSSDIDNVIQLVHILGTTLIVISAISIVLAIAALVLLFLRKKPVLSGVLLIVAGVVSLPALFPGILYLIAGIINLVRKPRKQLE</sequence>
<keyword evidence="1" id="KW-0472">Membrane</keyword>
<gene>
    <name evidence="3" type="ORF">E4665_14490</name>
</gene>
<organism evidence="3 4">
    <name type="scientific">Sporolactobacillus shoreae</name>
    <dbReference type="NCBI Taxonomy" id="1465501"/>
    <lineage>
        <taxon>Bacteria</taxon>
        <taxon>Bacillati</taxon>
        <taxon>Bacillota</taxon>
        <taxon>Bacilli</taxon>
        <taxon>Bacillales</taxon>
        <taxon>Sporolactobacillaceae</taxon>
        <taxon>Sporolactobacillus</taxon>
    </lineage>
</organism>
<keyword evidence="1" id="KW-1133">Transmembrane helix</keyword>
<feature type="transmembrane region" description="Helical" evidence="1">
    <location>
        <begin position="7"/>
        <end position="28"/>
    </location>
</feature>
<dbReference type="AlphaFoldDB" id="A0A4Z0GJ09"/>
<dbReference type="OrthoDB" id="2357232at2"/>
<keyword evidence="4" id="KW-1185">Reference proteome</keyword>
<proteinExistence type="predicted"/>
<name>A0A4Z0GJ09_9BACL</name>
<dbReference type="RefSeq" id="WP_135349507.1">
    <property type="nucleotide sequence ID" value="NZ_SRJD01000020.1"/>
</dbReference>
<evidence type="ECO:0000259" key="2">
    <source>
        <dbReference type="Pfam" id="PF13273"/>
    </source>
</evidence>